<feature type="compositionally biased region" description="Low complexity" evidence="2">
    <location>
        <begin position="565"/>
        <end position="582"/>
    </location>
</feature>
<dbReference type="Gene3D" id="3.40.50.300">
    <property type="entry name" value="P-loop containing nucleotide triphosphate hydrolases"/>
    <property type="match status" value="1"/>
</dbReference>
<dbReference type="Pfam" id="PF00595">
    <property type="entry name" value="PDZ"/>
    <property type="match status" value="3"/>
</dbReference>
<reference evidence="6" key="2">
    <citation type="submission" date="2018-07" db="EMBL/GenBank/DDBJ databases">
        <authorList>
            <person name="Quirk P.G."/>
            <person name="Krulwich T.A."/>
        </authorList>
    </citation>
    <scope>NUCLEOTIDE SEQUENCE</scope>
</reference>
<feature type="compositionally biased region" description="Basic and acidic residues" evidence="2">
    <location>
        <begin position="1169"/>
        <end position="1181"/>
    </location>
</feature>
<dbReference type="CDD" id="cd06503">
    <property type="entry name" value="ATP-synt_Fo_b"/>
    <property type="match status" value="1"/>
</dbReference>
<dbReference type="SUPFAM" id="SSF50156">
    <property type="entry name" value="PDZ domain-like"/>
    <property type="match status" value="4"/>
</dbReference>
<dbReference type="EMBL" id="UFQT01000527">
    <property type="protein sequence ID" value="SSX25006.1"/>
    <property type="molecule type" value="Genomic_DNA"/>
</dbReference>
<dbReference type="PANTHER" id="PTHR46360:SF1">
    <property type="entry name" value="DISKS LARGE HOMOLOG 5"/>
    <property type="match status" value="1"/>
</dbReference>
<dbReference type="SMART" id="SM00072">
    <property type="entry name" value="GuKc"/>
    <property type="match status" value="1"/>
</dbReference>
<feature type="region of interest" description="Disordered" evidence="2">
    <location>
        <begin position="840"/>
        <end position="870"/>
    </location>
</feature>
<feature type="compositionally biased region" description="Polar residues" evidence="2">
    <location>
        <begin position="711"/>
        <end position="725"/>
    </location>
</feature>
<proteinExistence type="predicted"/>
<dbReference type="InterPro" id="IPR001478">
    <property type="entry name" value="PDZ"/>
</dbReference>
<dbReference type="Gene3D" id="2.30.42.10">
    <property type="match status" value="4"/>
</dbReference>
<feature type="compositionally biased region" description="Polar residues" evidence="2">
    <location>
        <begin position="1182"/>
        <end position="1192"/>
    </location>
</feature>
<feature type="domain" description="PDZ" evidence="4">
    <location>
        <begin position="415"/>
        <end position="473"/>
    </location>
</feature>
<dbReference type="CDD" id="cd11860">
    <property type="entry name" value="SH3_DLG5"/>
    <property type="match status" value="1"/>
</dbReference>
<dbReference type="InterPro" id="IPR036034">
    <property type="entry name" value="PDZ_sf"/>
</dbReference>
<sequence length="1612" mass="182294">MASSENSDDGGGHLPFPSYPIFGGNSVNTSNEYMQIDFRKSDFQESYHEMKVKLANLTAEKQRLEHDLLFMKKEVESEKARGLNTYREYNQLQMKLARYNELITDPQRCIKLVDDLTVEKTKLQALLKESETEVTTVLSERGTVLKENQKLYDKNETLKKELEKANRARDEAVKEVATLRDKIEMLESRNDFSKNERKDRFDLETAVQDIEKLKKALDKAEGELAKAEKEIKTAKERRDWAITEREKIVLERDSIRMQCDAMRKERDNAISKSLKAYIDQEDKDKVIRELREKIEQLEGYPLEGFDPYQQFDTETVEVDIARIPSNADMGLILEGTDDVPDENSNSADDFVSVAAVEPDSIFAGKLRVNDYICQINDMDCSSMSKRTILKAIRTSAPHCTLTVKRKKIVTKRVFSVKLNLDSNRNHGMEFEPGVYISKIEPNSLAAKETRLSLGDRVLSINNKAVDSFKDLTQISQCINESRNNILTLVCVKDVLEKPHDGSIFGRNALHERGRLYNRMINCSTQTDNMHSNSGSINNNNNQLSMDYNINNNHFLPANLTQFNNSSTNTPFSTPVTSSTSSTGKSASKRVSGMFKNLFKIPDKENDALAYFDSVLESDQESSKSPPTKDSIVKRLKRKDRNKTQSEKYIGTWPRVTANPSSHESHSGTIVHPRKKEKQRQTVYNIFDDCTPSHENSQNYFVPSPPPVAKVQKSQQPGKLNRNSNPIPADVNRRILPSKYQDISDGNQTLKAIPQKYRSILYDQTKPNPMNRHSLNLQNLQSSQGQHSLDFIPIKNSIDLPSSHSISKSPVNHQLRMTTTPRDSFLEMYVSKSQSKFASDTESIPEYSAPGNTSTLPNHLRNKAGSSQSNRAQNHILSYSGMYGQNYNKRYPSPSTVVSPVSDILGLPLDTMSMSHHSHGSSIDYPNRYSRIQTSKEEVPASCMYDVAGTFPRKKENQRIRIPSNQSMTSRGSGVKLSNGSIDCGSERASPMPIVSVRVIEEDPASKRNSMPVYNKMKPYIGMLRVIQIDKVDSPLGIKIVQTQEKGGIFISSVTEGSLASQIGLQVGDQLLEVCGLNVRSATYEFTASILRQCRESITMRVQYYPDKFEAYLGKTTEEPGSPTPQNSPQMTRSIMSTDSLQREFVEMPQPPSRPIMSQRSIRSSQLSQKSKDFSDSLEHPIESSSQSSPNNMYKEQPRVLFMETRNTANLGISLLGGNAYGIFVHSVKQGSIADQAGLRVGDQILEYNGTDLRRATAETAAFELAKPADKVTVLVQYNPQKCNQIKDKPGDSLYIRVGFDRNIDLRESELAFNKDDVLYVDNTMFRGSGFWRAWKLDEYGHRVACGVIPSQMRVEEELRLLGDGTDGESTARRGSTSARRSFFKRIKPQRSSSRDSKELASFSNTHLSLNLESALNEFDSVSSYQRVERLEFKYRPVLVLGPLAEFVVDKLASDYPDVFKRCMINPMRNKEALEQGLQNNTIVDYRRRGSVFECTTIQTIREAKNYHCILDICVSAVDRLQRNQIYPIVLLIRFKSAKQIKEIKDLGYSTDKISGKAVKEMYEHALKLESDYRQYISAIIPAGVVNITHICNQVKAAVDAEQKKILWVQANN</sequence>
<dbReference type="InterPro" id="IPR008144">
    <property type="entry name" value="Guanylate_kin-like_dom"/>
</dbReference>
<feature type="region of interest" description="Disordered" evidence="2">
    <location>
        <begin position="615"/>
        <end position="679"/>
    </location>
</feature>
<dbReference type="InterPro" id="IPR008145">
    <property type="entry name" value="GK/Ca_channel_bsu"/>
</dbReference>
<feature type="region of interest" description="Disordered" evidence="2">
    <location>
        <begin position="565"/>
        <end position="587"/>
    </location>
</feature>
<evidence type="ECO:0000256" key="1">
    <source>
        <dbReference type="SAM" id="Coils"/>
    </source>
</evidence>
<feature type="domain" description="Guanylate kinase-like" evidence="3">
    <location>
        <begin position="1463"/>
        <end position="1599"/>
    </location>
</feature>
<protein>
    <submittedName>
        <fullName evidence="6">CSON011799 protein</fullName>
    </submittedName>
</protein>
<feature type="domain" description="PDZ" evidence="4">
    <location>
        <begin position="1198"/>
        <end position="1279"/>
    </location>
</feature>
<feature type="compositionally biased region" description="Polar residues" evidence="2">
    <location>
        <begin position="1123"/>
        <end position="1132"/>
    </location>
</feature>
<feature type="coiled-coil region" evidence="1">
    <location>
        <begin position="40"/>
        <end position="81"/>
    </location>
</feature>
<dbReference type="VEuPathDB" id="VectorBase:CSON011799"/>
<dbReference type="SUPFAM" id="SSF52540">
    <property type="entry name" value="P-loop containing nucleoside triphosphate hydrolases"/>
    <property type="match status" value="1"/>
</dbReference>
<dbReference type="InterPro" id="IPR036028">
    <property type="entry name" value="SH3-like_dom_sf"/>
</dbReference>
<dbReference type="Pfam" id="PF00625">
    <property type="entry name" value="Guanylate_kin"/>
    <property type="match status" value="1"/>
</dbReference>
<feature type="coiled-coil region" evidence="1">
    <location>
        <begin position="113"/>
        <end position="244"/>
    </location>
</feature>
<dbReference type="EMBL" id="UFQS01000527">
    <property type="protein sequence ID" value="SSX04643.1"/>
    <property type="molecule type" value="Genomic_DNA"/>
</dbReference>
<dbReference type="Gene3D" id="2.30.30.40">
    <property type="entry name" value="SH3 Domains"/>
    <property type="match status" value="1"/>
</dbReference>
<dbReference type="SUPFAM" id="SSF50044">
    <property type="entry name" value="SH3-domain"/>
    <property type="match status" value="1"/>
</dbReference>
<dbReference type="PANTHER" id="PTHR46360">
    <property type="entry name" value="DISKS LARGE HOMOLOG 5"/>
    <property type="match status" value="1"/>
</dbReference>
<dbReference type="GO" id="GO:0005886">
    <property type="term" value="C:plasma membrane"/>
    <property type="evidence" value="ECO:0007669"/>
    <property type="project" value="TreeGrafter"/>
</dbReference>
<feature type="domain" description="PDZ" evidence="4">
    <location>
        <begin position="317"/>
        <end position="407"/>
    </location>
</feature>
<feature type="domain" description="PDZ" evidence="4">
    <location>
        <begin position="1025"/>
        <end position="1105"/>
    </location>
</feature>
<gene>
    <name evidence="6" type="primary">CSON011799</name>
</gene>
<dbReference type="InterPro" id="IPR035537">
    <property type="entry name" value="DLG5_SH3"/>
</dbReference>
<name>A0A336M413_CULSO</name>
<accession>A0A336M413</accession>
<organism evidence="6">
    <name type="scientific">Culicoides sonorensis</name>
    <name type="common">Biting midge</name>
    <dbReference type="NCBI Taxonomy" id="179676"/>
    <lineage>
        <taxon>Eukaryota</taxon>
        <taxon>Metazoa</taxon>
        <taxon>Ecdysozoa</taxon>
        <taxon>Arthropoda</taxon>
        <taxon>Hexapoda</taxon>
        <taxon>Insecta</taxon>
        <taxon>Pterygota</taxon>
        <taxon>Neoptera</taxon>
        <taxon>Endopterygota</taxon>
        <taxon>Diptera</taxon>
        <taxon>Nematocera</taxon>
        <taxon>Chironomoidea</taxon>
        <taxon>Ceratopogonidae</taxon>
        <taxon>Ceratopogoninae</taxon>
        <taxon>Culicoides</taxon>
        <taxon>Monoculicoides</taxon>
    </lineage>
</organism>
<evidence type="ECO:0000256" key="2">
    <source>
        <dbReference type="SAM" id="MobiDB-lite"/>
    </source>
</evidence>
<dbReference type="SMART" id="SM00228">
    <property type="entry name" value="PDZ"/>
    <property type="match status" value="4"/>
</dbReference>
<dbReference type="PROSITE" id="PS50052">
    <property type="entry name" value="GUANYLATE_KINASE_2"/>
    <property type="match status" value="1"/>
</dbReference>
<evidence type="ECO:0000313" key="5">
    <source>
        <dbReference type="EMBL" id="SSX04643.1"/>
    </source>
</evidence>
<dbReference type="InterPro" id="IPR053004">
    <property type="entry name" value="MAGUK_Signaling_Regulators"/>
</dbReference>
<reference evidence="5" key="1">
    <citation type="submission" date="2018-04" db="EMBL/GenBank/DDBJ databases">
        <authorList>
            <person name="Go L.Y."/>
            <person name="Mitchell J.A."/>
        </authorList>
    </citation>
    <scope>NUCLEOTIDE SEQUENCE</scope>
    <source>
        <tissue evidence="5">Whole organism</tissue>
    </source>
</reference>
<feature type="compositionally biased region" description="Low complexity" evidence="2">
    <location>
        <begin position="1154"/>
        <end position="1168"/>
    </location>
</feature>
<feature type="region of interest" description="Disordered" evidence="2">
    <location>
        <begin position="705"/>
        <end position="729"/>
    </location>
</feature>
<dbReference type="InterPro" id="IPR027417">
    <property type="entry name" value="P-loop_NTPase"/>
</dbReference>
<keyword evidence="1" id="KW-0175">Coiled coil</keyword>
<dbReference type="GO" id="GO:0035331">
    <property type="term" value="P:negative regulation of hippo signaling"/>
    <property type="evidence" value="ECO:0007669"/>
    <property type="project" value="TreeGrafter"/>
</dbReference>
<dbReference type="OMA" id="PCETITI"/>
<feature type="region of interest" description="Disordered" evidence="2">
    <location>
        <begin position="1113"/>
        <end position="1132"/>
    </location>
</feature>
<feature type="region of interest" description="Disordered" evidence="2">
    <location>
        <begin position="1146"/>
        <end position="1192"/>
    </location>
</feature>
<evidence type="ECO:0000259" key="3">
    <source>
        <dbReference type="PROSITE" id="PS50052"/>
    </source>
</evidence>
<evidence type="ECO:0000313" key="6">
    <source>
        <dbReference type="EMBL" id="SSX25006.1"/>
    </source>
</evidence>
<evidence type="ECO:0000259" key="4">
    <source>
        <dbReference type="PROSITE" id="PS50106"/>
    </source>
</evidence>
<dbReference type="PROSITE" id="PS50106">
    <property type="entry name" value="PDZ"/>
    <property type="match status" value="4"/>
</dbReference>